<sequence>MTEHNLTRCEWANKNDLYIKYHDEEWAKPEYDSINLFEMLCLGGQQAGLSWITILKKRDNYRKLFCNFNPYKIAKFTNNDVKKLLNDTSILRNKNKIEAIINNAKCFIAMENRKENFSEFIWSFVNHKCVINNWHNINEIPTESEASRALAKALKKRGFKFVGSTICYSFMQTCGLINDHIVDCFCRHNI</sequence>
<dbReference type="Gene3D" id="1.10.340.30">
    <property type="entry name" value="Hypothetical protein, domain 2"/>
    <property type="match status" value="1"/>
</dbReference>
<dbReference type="GeneID" id="116412621"/>
<keyword evidence="7" id="KW-1185">Reference proteome</keyword>
<gene>
    <name evidence="8" type="primary">LOC116412621</name>
</gene>
<accession>A0A6J3CFT9</accession>
<protein>
    <submittedName>
        <fullName evidence="8">DNA-3-methyladenine glycosylase-like</fullName>
    </submittedName>
</protein>
<dbReference type="RefSeq" id="XP_031769993.1">
    <property type="nucleotide sequence ID" value="XM_031914133.2"/>
</dbReference>
<dbReference type="InterPro" id="IPR004597">
    <property type="entry name" value="Tag"/>
</dbReference>
<feature type="binding site" evidence="6">
    <location>
        <position position="22"/>
    </location>
    <ligand>
        <name>Zn(2+)</name>
        <dbReference type="ChEBI" id="CHEBI:29105"/>
    </ligand>
</feature>
<keyword evidence="2" id="KW-0227">DNA damage</keyword>
<evidence type="ECO:0000256" key="2">
    <source>
        <dbReference type="ARBA" id="ARBA00022763"/>
    </source>
</evidence>
<dbReference type="FunFam" id="1.10.340.30:FF:000009">
    <property type="entry name" value="DNA-3-methyladenine glycosylase I"/>
    <property type="match status" value="1"/>
</dbReference>
<dbReference type="Proteomes" id="UP001652740">
    <property type="component" value="Unplaced"/>
</dbReference>
<name>A0A6J3CFT9_GALME</name>
<dbReference type="Pfam" id="PF03352">
    <property type="entry name" value="Adenine_glyco"/>
    <property type="match status" value="1"/>
</dbReference>
<dbReference type="NCBIfam" id="TIGR00624">
    <property type="entry name" value="tag"/>
    <property type="match status" value="1"/>
</dbReference>
<keyword evidence="4 6" id="KW-0862">Zinc</keyword>
<dbReference type="OrthoDB" id="3941538at2759"/>
<dbReference type="PANTHER" id="PTHR30037:SF4">
    <property type="entry name" value="DNA-3-METHYLADENINE GLYCOSYLASE I"/>
    <property type="match status" value="1"/>
</dbReference>
<evidence type="ECO:0000313" key="7">
    <source>
        <dbReference type="Proteomes" id="UP001652740"/>
    </source>
</evidence>
<dbReference type="PANTHER" id="PTHR30037">
    <property type="entry name" value="DNA-3-METHYLADENINE GLYCOSYLASE 1"/>
    <property type="match status" value="1"/>
</dbReference>
<evidence type="ECO:0000256" key="3">
    <source>
        <dbReference type="ARBA" id="ARBA00022801"/>
    </source>
</evidence>
<dbReference type="SUPFAM" id="SSF48150">
    <property type="entry name" value="DNA-glycosylase"/>
    <property type="match status" value="1"/>
</dbReference>
<keyword evidence="1 6" id="KW-0479">Metal-binding</keyword>
<evidence type="ECO:0000256" key="1">
    <source>
        <dbReference type="ARBA" id="ARBA00022723"/>
    </source>
</evidence>
<feature type="binding site" evidence="6">
    <location>
        <position position="9"/>
    </location>
    <ligand>
        <name>Zn(2+)</name>
        <dbReference type="ChEBI" id="CHEBI:29105"/>
    </ligand>
</feature>
<proteinExistence type="predicted"/>
<dbReference type="GO" id="GO:0046872">
    <property type="term" value="F:metal ion binding"/>
    <property type="evidence" value="ECO:0007669"/>
    <property type="project" value="UniProtKB-KW"/>
</dbReference>
<evidence type="ECO:0000313" key="8">
    <source>
        <dbReference type="RefSeq" id="XP_031769993.1"/>
    </source>
</evidence>
<evidence type="ECO:0000256" key="5">
    <source>
        <dbReference type="ARBA" id="ARBA00023204"/>
    </source>
</evidence>
<dbReference type="GO" id="GO:0008725">
    <property type="term" value="F:DNA-3-methyladenine glycosylase activity"/>
    <property type="evidence" value="ECO:0007669"/>
    <property type="project" value="InterPro"/>
</dbReference>
<feature type="binding site" evidence="6">
    <location>
        <position position="184"/>
    </location>
    <ligand>
        <name>Zn(2+)</name>
        <dbReference type="ChEBI" id="CHEBI:29105"/>
    </ligand>
</feature>
<reference evidence="8" key="1">
    <citation type="submission" date="2025-08" db="UniProtKB">
        <authorList>
            <consortium name="RefSeq"/>
        </authorList>
    </citation>
    <scope>IDENTIFICATION</scope>
    <source>
        <tissue evidence="8">Whole larvae</tissue>
    </source>
</reference>
<keyword evidence="5" id="KW-0234">DNA repair</keyword>
<dbReference type="InterPro" id="IPR005019">
    <property type="entry name" value="Adenine_glyco"/>
</dbReference>
<organism evidence="7 8">
    <name type="scientific">Galleria mellonella</name>
    <name type="common">Greater wax moth</name>
    <dbReference type="NCBI Taxonomy" id="7137"/>
    <lineage>
        <taxon>Eukaryota</taxon>
        <taxon>Metazoa</taxon>
        <taxon>Ecdysozoa</taxon>
        <taxon>Arthropoda</taxon>
        <taxon>Hexapoda</taxon>
        <taxon>Insecta</taxon>
        <taxon>Pterygota</taxon>
        <taxon>Neoptera</taxon>
        <taxon>Endopterygota</taxon>
        <taxon>Lepidoptera</taxon>
        <taxon>Glossata</taxon>
        <taxon>Ditrysia</taxon>
        <taxon>Pyraloidea</taxon>
        <taxon>Pyralidae</taxon>
        <taxon>Galleriinae</taxon>
        <taxon>Galleria</taxon>
    </lineage>
</organism>
<evidence type="ECO:0000256" key="6">
    <source>
        <dbReference type="PIRSR" id="PIRSR605019-1"/>
    </source>
</evidence>
<dbReference type="KEGG" id="gmw:116412621"/>
<evidence type="ECO:0000256" key="4">
    <source>
        <dbReference type="ARBA" id="ARBA00022833"/>
    </source>
</evidence>
<dbReference type="InterPro" id="IPR011257">
    <property type="entry name" value="DNA_glycosylase"/>
</dbReference>
<dbReference type="InterPro" id="IPR052891">
    <property type="entry name" value="DNA-3mA_glycosylase"/>
</dbReference>
<feature type="binding site" evidence="6">
    <location>
        <position position="180"/>
    </location>
    <ligand>
        <name>Zn(2+)</name>
        <dbReference type="ChEBI" id="CHEBI:29105"/>
    </ligand>
</feature>
<keyword evidence="3" id="KW-0378">Hydrolase</keyword>
<dbReference type="GO" id="GO:0006284">
    <property type="term" value="P:base-excision repair"/>
    <property type="evidence" value="ECO:0007669"/>
    <property type="project" value="InterPro"/>
</dbReference>
<dbReference type="AlphaFoldDB" id="A0A6J3CFT9"/>